<dbReference type="PANTHER" id="PTHR43610:SF1">
    <property type="entry name" value="N-ACETYLTRANSFERASE DOMAIN-CONTAINING PROTEIN"/>
    <property type="match status" value="1"/>
</dbReference>
<dbReference type="EMBL" id="BAABAT010000003">
    <property type="protein sequence ID" value="GAA4246741.1"/>
    <property type="molecule type" value="Genomic_DNA"/>
</dbReference>
<evidence type="ECO:0000313" key="3">
    <source>
        <dbReference type="Proteomes" id="UP001500620"/>
    </source>
</evidence>
<dbReference type="Gene3D" id="2.30.110.10">
    <property type="entry name" value="Electron Transport, Fmn-binding Protein, Chain A"/>
    <property type="match status" value="1"/>
</dbReference>
<accession>A0ABP8D3M3</accession>
<dbReference type="InterPro" id="IPR024747">
    <property type="entry name" value="Pyridox_Oxase-rel"/>
</dbReference>
<gene>
    <name evidence="2" type="ORF">GCM10022255_019740</name>
</gene>
<dbReference type="Pfam" id="PF12900">
    <property type="entry name" value="Pyridox_ox_2"/>
    <property type="match status" value="1"/>
</dbReference>
<dbReference type="RefSeq" id="WP_345123534.1">
    <property type="nucleotide sequence ID" value="NZ_BAABAT010000003.1"/>
</dbReference>
<feature type="domain" description="N-acetyltransferase" evidence="1">
    <location>
        <begin position="228"/>
        <end position="365"/>
    </location>
</feature>
<keyword evidence="3" id="KW-1185">Reference proteome</keyword>
<protein>
    <recommendedName>
        <fullName evidence="1">N-acetyltransferase domain-containing protein</fullName>
    </recommendedName>
</protein>
<name>A0ABP8D3M3_9ACTN</name>
<dbReference type="Proteomes" id="UP001500620">
    <property type="component" value="Unassembled WGS sequence"/>
</dbReference>
<dbReference type="InterPro" id="IPR016181">
    <property type="entry name" value="Acyl_CoA_acyltransferase"/>
</dbReference>
<sequence length="418" mass="45634">METYEQTARSTPRRKPDRASYDVALAHAVIDEAYVCHFGYVADGEPRVLPTLHARIGDTLYLHGSTGSRPLLAARDAGLPVCVVITLIDGLVLARSHFNHSANYRSVVVHGTARLVTDEAERTNAFDALVDKVASGRAADSRPPDSRESAQTALLALPLTEVSVKVRSGGAIDDAEDAHLPHWAGVVPLKLTRGLPVPTPAQDVPMPDYLRPQLDPWHSPATLRGRHVTLEPLDHTHAPGLFEALDHADVWAFVGTARPVSVDGVTAFIDTALADPDRVPFVQREPGTGRIIGTTSFALIHAVNRSVSIGYTMIGHPWWRTGVNTESKLMMLRHAFDTLGALRVEWHTDIRNVRSQNAIARLGAQREGVMRAHRRRPDGSQRDTVLYSMIAEEWPEARDRLTAALDAGGVTCSVSPTH</sequence>
<dbReference type="SUPFAM" id="SSF55729">
    <property type="entry name" value="Acyl-CoA N-acyltransferases (Nat)"/>
    <property type="match status" value="1"/>
</dbReference>
<dbReference type="InterPro" id="IPR012349">
    <property type="entry name" value="Split_barrel_FMN-bd"/>
</dbReference>
<evidence type="ECO:0000259" key="1">
    <source>
        <dbReference type="Pfam" id="PF13302"/>
    </source>
</evidence>
<evidence type="ECO:0000313" key="2">
    <source>
        <dbReference type="EMBL" id="GAA4246741.1"/>
    </source>
</evidence>
<reference evidence="3" key="1">
    <citation type="journal article" date="2019" name="Int. J. Syst. Evol. Microbiol.">
        <title>The Global Catalogue of Microorganisms (GCM) 10K type strain sequencing project: providing services to taxonomists for standard genome sequencing and annotation.</title>
        <authorList>
            <consortium name="The Broad Institute Genomics Platform"/>
            <consortium name="The Broad Institute Genome Sequencing Center for Infectious Disease"/>
            <person name="Wu L."/>
            <person name="Ma J."/>
        </authorList>
    </citation>
    <scope>NUCLEOTIDE SEQUENCE [LARGE SCALE GENOMIC DNA]</scope>
    <source>
        <strain evidence="3">JCM 17441</strain>
    </source>
</reference>
<comment type="caution">
    <text evidence="2">The sequence shown here is derived from an EMBL/GenBank/DDBJ whole genome shotgun (WGS) entry which is preliminary data.</text>
</comment>
<dbReference type="InterPro" id="IPR000182">
    <property type="entry name" value="GNAT_dom"/>
</dbReference>
<proteinExistence type="predicted"/>
<dbReference type="Pfam" id="PF13302">
    <property type="entry name" value="Acetyltransf_3"/>
    <property type="match status" value="1"/>
</dbReference>
<organism evidence="2 3">
    <name type="scientific">Dactylosporangium darangshiense</name>
    <dbReference type="NCBI Taxonomy" id="579108"/>
    <lineage>
        <taxon>Bacteria</taxon>
        <taxon>Bacillati</taxon>
        <taxon>Actinomycetota</taxon>
        <taxon>Actinomycetes</taxon>
        <taxon>Micromonosporales</taxon>
        <taxon>Micromonosporaceae</taxon>
        <taxon>Dactylosporangium</taxon>
    </lineage>
</organism>
<dbReference type="PANTHER" id="PTHR43610">
    <property type="entry name" value="BLL6696 PROTEIN"/>
    <property type="match status" value="1"/>
</dbReference>
<dbReference type="Gene3D" id="3.40.630.30">
    <property type="match status" value="1"/>
</dbReference>
<dbReference type="SUPFAM" id="SSF50475">
    <property type="entry name" value="FMN-binding split barrel"/>
    <property type="match status" value="1"/>
</dbReference>